<keyword evidence="1" id="KW-1133">Transmembrane helix</keyword>
<sequence>MAVHLCAQPPHQHIQQMLYVVVKALLRKVLHNLRDRHGDGELQQRVAGRLGALLLLQLLADRRDGVHVAEPLAGAPRAAALLTRRDEGVELRNDVLLQHLHDLGAAVGLDLRAHNALRLLLFLLPVLLVACFLFVLSWLVRLVAVSRGSRRSPLHDAIIVV</sequence>
<keyword evidence="1" id="KW-0812">Transmembrane</keyword>
<dbReference type="AlphaFoldDB" id="S9V123"/>
<dbReference type="Proteomes" id="UP000015354">
    <property type="component" value="Unassembled WGS sequence"/>
</dbReference>
<feature type="transmembrane region" description="Helical" evidence="1">
    <location>
        <begin position="119"/>
        <end position="140"/>
    </location>
</feature>
<gene>
    <name evidence="2" type="ORF">STCU_11196</name>
</gene>
<comment type="caution">
    <text evidence="2">The sequence shown here is derived from an EMBL/GenBank/DDBJ whole genome shotgun (WGS) entry which is preliminary data.</text>
</comment>
<evidence type="ECO:0000313" key="2">
    <source>
        <dbReference type="EMBL" id="EPY16500.1"/>
    </source>
</evidence>
<keyword evidence="3" id="KW-1185">Reference proteome</keyword>
<name>S9V123_9TRYP</name>
<evidence type="ECO:0000256" key="1">
    <source>
        <dbReference type="SAM" id="Phobius"/>
    </source>
</evidence>
<evidence type="ECO:0000313" key="3">
    <source>
        <dbReference type="Proteomes" id="UP000015354"/>
    </source>
</evidence>
<keyword evidence="1" id="KW-0472">Membrane</keyword>
<dbReference type="EMBL" id="ATMH01011095">
    <property type="protein sequence ID" value="EPY16500.1"/>
    <property type="molecule type" value="Genomic_DNA"/>
</dbReference>
<reference evidence="2 3" key="1">
    <citation type="journal article" date="2013" name="PLoS ONE">
        <title>Predicting the Proteins of Angomonas deanei, Strigomonas culicis and Their Respective Endosymbionts Reveals New Aspects of the Trypanosomatidae Family.</title>
        <authorList>
            <person name="Motta M.C."/>
            <person name="Martins A.C."/>
            <person name="de Souza S.S."/>
            <person name="Catta-Preta C.M."/>
            <person name="Silva R."/>
            <person name="Klein C.C."/>
            <person name="de Almeida L.G."/>
            <person name="de Lima Cunha O."/>
            <person name="Ciapina L.P."/>
            <person name="Brocchi M."/>
            <person name="Colabardini A.C."/>
            <person name="de Araujo Lima B."/>
            <person name="Machado C.R."/>
            <person name="de Almeida Soares C.M."/>
            <person name="Probst C.M."/>
            <person name="de Menezes C.B."/>
            <person name="Thompson C.E."/>
            <person name="Bartholomeu D.C."/>
            <person name="Gradia D.F."/>
            <person name="Pavoni D.P."/>
            <person name="Grisard E.C."/>
            <person name="Fantinatti-Garboggini F."/>
            <person name="Marchini F.K."/>
            <person name="Rodrigues-Luiz G.F."/>
            <person name="Wagner G."/>
            <person name="Goldman G.H."/>
            <person name="Fietto J.L."/>
            <person name="Elias M.C."/>
            <person name="Goldman M.H."/>
            <person name="Sagot M.F."/>
            <person name="Pereira M."/>
            <person name="Stoco P.H."/>
            <person name="de Mendonca-Neto R.P."/>
            <person name="Teixeira S.M."/>
            <person name="Maciel T.E."/>
            <person name="de Oliveira Mendes T.A."/>
            <person name="Urmenyi T.P."/>
            <person name="de Souza W."/>
            <person name="Schenkman S."/>
            <person name="de Vasconcelos A.T."/>
        </authorList>
    </citation>
    <scope>NUCLEOTIDE SEQUENCE [LARGE SCALE GENOMIC DNA]</scope>
</reference>
<protein>
    <submittedName>
        <fullName evidence="2">Uncharacterized protein</fullName>
    </submittedName>
</protein>
<proteinExistence type="predicted"/>
<accession>S9V123</accession>
<organism evidence="2 3">
    <name type="scientific">Strigomonas culicis</name>
    <dbReference type="NCBI Taxonomy" id="28005"/>
    <lineage>
        <taxon>Eukaryota</taxon>
        <taxon>Discoba</taxon>
        <taxon>Euglenozoa</taxon>
        <taxon>Kinetoplastea</taxon>
        <taxon>Metakinetoplastina</taxon>
        <taxon>Trypanosomatida</taxon>
        <taxon>Trypanosomatidae</taxon>
        <taxon>Strigomonadinae</taxon>
        <taxon>Strigomonas</taxon>
    </lineage>
</organism>